<evidence type="ECO:0000256" key="2">
    <source>
        <dbReference type="ARBA" id="ARBA00022833"/>
    </source>
</evidence>
<dbReference type="GO" id="GO:0046872">
    <property type="term" value="F:metal ion binding"/>
    <property type="evidence" value="ECO:0007669"/>
    <property type="project" value="UniProtKB-KW"/>
</dbReference>
<gene>
    <name evidence="5" type="ORF">XELAEV_18021191mg</name>
</gene>
<accession>A0A974HR51</accession>
<dbReference type="Gene3D" id="3.30.60.20">
    <property type="match status" value="1"/>
</dbReference>
<dbReference type="InterPro" id="IPR046349">
    <property type="entry name" value="C1-like_sf"/>
</dbReference>
<dbReference type="SUPFAM" id="SSF57889">
    <property type="entry name" value="Cysteine-rich domain"/>
    <property type="match status" value="1"/>
</dbReference>
<reference evidence="6" key="1">
    <citation type="journal article" date="2016" name="Nature">
        <title>Genome evolution in the allotetraploid frog Xenopus laevis.</title>
        <authorList>
            <person name="Session A.M."/>
            <person name="Uno Y."/>
            <person name="Kwon T."/>
            <person name="Chapman J.A."/>
            <person name="Toyoda A."/>
            <person name="Takahashi S."/>
            <person name="Fukui A."/>
            <person name="Hikosaka A."/>
            <person name="Suzuki A."/>
            <person name="Kondo M."/>
            <person name="van Heeringen S.J."/>
            <person name="Quigley I."/>
            <person name="Heinz S."/>
            <person name="Ogino H."/>
            <person name="Ochi H."/>
            <person name="Hellsten U."/>
            <person name="Lyons J.B."/>
            <person name="Simakov O."/>
            <person name="Putnam N."/>
            <person name="Stites J."/>
            <person name="Kuroki Y."/>
            <person name="Tanaka T."/>
            <person name="Michiue T."/>
            <person name="Watanabe M."/>
            <person name="Bogdanovic O."/>
            <person name="Lister R."/>
            <person name="Georgiou G."/>
            <person name="Paranjpe S.S."/>
            <person name="van Kruijsbergen I."/>
            <person name="Shu S."/>
            <person name="Carlson J."/>
            <person name="Kinoshita T."/>
            <person name="Ohta Y."/>
            <person name="Mawaribuchi S."/>
            <person name="Jenkins J."/>
            <person name="Grimwood J."/>
            <person name="Schmutz J."/>
            <person name="Mitros T."/>
            <person name="Mozaffari S.V."/>
            <person name="Suzuki Y."/>
            <person name="Haramoto Y."/>
            <person name="Yamamoto T.S."/>
            <person name="Takagi C."/>
            <person name="Heald R."/>
            <person name="Miller K."/>
            <person name="Haudenschild C."/>
            <person name="Kitzman J."/>
            <person name="Nakayama T."/>
            <person name="Izutsu Y."/>
            <person name="Robert J."/>
            <person name="Fortriede J."/>
            <person name="Burns K."/>
            <person name="Lotay V."/>
            <person name="Karimi K."/>
            <person name="Yasuoka Y."/>
            <person name="Dichmann D.S."/>
            <person name="Flajnik M.F."/>
            <person name="Houston D.W."/>
            <person name="Shendure J."/>
            <person name="DuPasquier L."/>
            <person name="Vize P.D."/>
            <person name="Zorn A.M."/>
            <person name="Ito M."/>
            <person name="Marcotte E.M."/>
            <person name="Wallingford J.B."/>
            <person name="Ito Y."/>
            <person name="Asashima M."/>
            <person name="Ueno N."/>
            <person name="Matsuda Y."/>
            <person name="Veenstra G.J."/>
            <person name="Fujiyama A."/>
            <person name="Harland R.M."/>
            <person name="Taira M."/>
            <person name="Rokhsar D.S."/>
        </authorList>
    </citation>
    <scope>NUCLEOTIDE SEQUENCE [LARGE SCALE GENOMIC DNA]</scope>
    <source>
        <strain evidence="6">J</strain>
    </source>
</reference>
<protein>
    <recommendedName>
        <fullName evidence="4">Phorbol-ester/DAG-type domain-containing protein</fullName>
    </recommendedName>
</protein>
<dbReference type="EMBL" id="CM004471">
    <property type="protein sequence ID" value="OCT87497.1"/>
    <property type="molecule type" value="Genomic_DNA"/>
</dbReference>
<evidence type="ECO:0000256" key="3">
    <source>
        <dbReference type="SAM" id="MobiDB-lite"/>
    </source>
</evidence>
<dbReference type="PROSITE" id="PS00479">
    <property type="entry name" value="ZF_DAG_PE_1"/>
    <property type="match status" value="1"/>
</dbReference>
<dbReference type="Pfam" id="PF00130">
    <property type="entry name" value="C1_1"/>
    <property type="match status" value="1"/>
</dbReference>
<evidence type="ECO:0000313" key="5">
    <source>
        <dbReference type="EMBL" id="OCT87497.1"/>
    </source>
</evidence>
<organism evidence="5 6">
    <name type="scientific">Xenopus laevis</name>
    <name type="common">African clawed frog</name>
    <dbReference type="NCBI Taxonomy" id="8355"/>
    <lineage>
        <taxon>Eukaryota</taxon>
        <taxon>Metazoa</taxon>
        <taxon>Chordata</taxon>
        <taxon>Craniata</taxon>
        <taxon>Vertebrata</taxon>
        <taxon>Euteleostomi</taxon>
        <taxon>Amphibia</taxon>
        <taxon>Batrachia</taxon>
        <taxon>Anura</taxon>
        <taxon>Pipoidea</taxon>
        <taxon>Pipidae</taxon>
        <taxon>Xenopodinae</taxon>
        <taxon>Xenopus</taxon>
        <taxon>Xenopus</taxon>
    </lineage>
</organism>
<feature type="region of interest" description="Disordered" evidence="3">
    <location>
        <begin position="124"/>
        <end position="143"/>
    </location>
</feature>
<keyword evidence="1" id="KW-0479">Metal-binding</keyword>
<dbReference type="SMART" id="SM00109">
    <property type="entry name" value="C1"/>
    <property type="match status" value="1"/>
</dbReference>
<name>A0A974HR51_XENLA</name>
<dbReference type="Proteomes" id="UP000694892">
    <property type="component" value="Chromosome 3S"/>
</dbReference>
<keyword evidence="2" id="KW-0862">Zinc</keyword>
<sequence>MSALARAPRPLHVRLGHSSEPPAYASGVTGILPGVRRSRVRSHRPPPDVRYIFQEQQPVVLHNFQAEAAVNAWCDLCVRFIFSEALRCSDCKYTCHSHCKDRVHLSCEPNGKLMECIPANETLDRSNNNDKKRRQGDHPFCSS</sequence>
<dbReference type="PROSITE" id="PS50081">
    <property type="entry name" value="ZF_DAG_PE_2"/>
    <property type="match status" value="1"/>
</dbReference>
<proteinExistence type="predicted"/>
<dbReference type="AlphaFoldDB" id="A0A974HR51"/>
<dbReference type="CDD" id="cd20886">
    <property type="entry name" value="C1_RASSF5"/>
    <property type="match status" value="1"/>
</dbReference>
<dbReference type="InterPro" id="IPR002219">
    <property type="entry name" value="PKC_DAG/PE"/>
</dbReference>
<evidence type="ECO:0000256" key="1">
    <source>
        <dbReference type="ARBA" id="ARBA00022723"/>
    </source>
</evidence>
<feature type="domain" description="Phorbol-ester/DAG-type" evidence="4">
    <location>
        <begin position="61"/>
        <end position="107"/>
    </location>
</feature>
<evidence type="ECO:0000313" key="6">
    <source>
        <dbReference type="Proteomes" id="UP000694892"/>
    </source>
</evidence>
<evidence type="ECO:0000259" key="4">
    <source>
        <dbReference type="PROSITE" id="PS50081"/>
    </source>
</evidence>